<organism evidence="1 2">
    <name type="scientific">Liparis tanakae</name>
    <name type="common">Tanaka's snailfish</name>
    <dbReference type="NCBI Taxonomy" id="230148"/>
    <lineage>
        <taxon>Eukaryota</taxon>
        <taxon>Metazoa</taxon>
        <taxon>Chordata</taxon>
        <taxon>Craniata</taxon>
        <taxon>Vertebrata</taxon>
        <taxon>Euteleostomi</taxon>
        <taxon>Actinopterygii</taxon>
        <taxon>Neopterygii</taxon>
        <taxon>Teleostei</taxon>
        <taxon>Neoteleostei</taxon>
        <taxon>Acanthomorphata</taxon>
        <taxon>Eupercaria</taxon>
        <taxon>Perciformes</taxon>
        <taxon>Cottioidei</taxon>
        <taxon>Cottales</taxon>
        <taxon>Liparidae</taxon>
        <taxon>Liparis</taxon>
    </lineage>
</organism>
<protein>
    <submittedName>
        <fullName evidence="1">Uncharacterized protein</fullName>
    </submittedName>
</protein>
<sequence length="79" mass="8642">MSMLHSGAVGTKGNQSAVSTLIECTLMSRLQSCFTRILLPTISLGNTRSSKMASWTAVRVRLKEEPRDTSTHDTQEICA</sequence>
<evidence type="ECO:0000313" key="1">
    <source>
        <dbReference type="EMBL" id="TNN53714.1"/>
    </source>
</evidence>
<keyword evidence="2" id="KW-1185">Reference proteome</keyword>
<dbReference type="Proteomes" id="UP000314294">
    <property type="component" value="Unassembled WGS sequence"/>
</dbReference>
<evidence type="ECO:0000313" key="2">
    <source>
        <dbReference type="Proteomes" id="UP000314294"/>
    </source>
</evidence>
<proteinExistence type="predicted"/>
<reference evidence="1 2" key="1">
    <citation type="submission" date="2019-03" db="EMBL/GenBank/DDBJ databases">
        <title>First draft genome of Liparis tanakae, snailfish: a comprehensive survey of snailfish specific genes.</title>
        <authorList>
            <person name="Kim W."/>
            <person name="Song I."/>
            <person name="Jeong J.-H."/>
            <person name="Kim D."/>
            <person name="Kim S."/>
            <person name="Ryu S."/>
            <person name="Song J.Y."/>
            <person name="Lee S.K."/>
        </authorList>
    </citation>
    <scope>NUCLEOTIDE SEQUENCE [LARGE SCALE GENOMIC DNA]</scope>
    <source>
        <tissue evidence="1">Muscle</tissue>
    </source>
</reference>
<dbReference type="EMBL" id="SRLO01000507">
    <property type="protein sequence ID" value="TNN53714.1"/>
    <property type="molecule type" value="Genomic_DNA"/>
</dbReference>
<comment type="caution">
    <text evidence="1">The sequence shown here is derived from an EMBL/GenBank/DDBJ whole genome shotgun (WGS) entry which is preliminary data.</text>
</comment>
<name>A0A4Z2GLN6_9TELE</name>
<dbReference type="AlphaFoldDB" id="A0A4Z2GLN6"/>
<accession>A0A4Z2GLN6</accession>
<gene>
    <name evidence="1" type="ORF">EYF80_036043</name>
</gene>